<evidence type="ECO:0008006" key="4">
    <source>
        <dbReference type="Google" id="ProtNLM"/>
    </source>
</evidence>
<name>A0A0V1MDB9_9BILA</name>
<dbReference type="AlphaFoldDB" id="A0A0V1MDB9"/>
<organism evidence="2 3">
    <name type="scientific">Trichinella papuae</name>
    <dbReference type="NCBI Taxonomy" id="268474"/>
    <lineage>
        <taxon>Eukaryota</taxon>
        <taxon>Metazoa</taxon>
        <taxon>Ecdysozoa</taxon>
        <taxon>Nematoda</taxon>
        <taxon>Enoplea</taxon>
        <taxon>Dorylaimia</taxon>
        <taxon>Trichinellida</taxon>
        <taxon>Trichinellidae</taxon>
        <taxon>Trichinella</taxon>
    </lineage>
</organism>
<dbReference type="GO" id="GO:0008284">
    <property type="term" value="P:positive regulation of cell population proliferation"/>
    <property type="evidence" value="ECO:0007669"/>
    <property type="project" value="TreeGrafter"/>
</dbReference>
<gene>
    <name evidence="2" type="primary">bun</name>
    <name evidence="2" type="ORF">T10_4605</name>
</gene>
<dbReference type="GO" id="GO:0005829">
    <property type="term" value="C:cytosol"/>
    <property type="evidence" value="ECO:0007669"/>
    <property type="project" value="TreeGrafter"/>
</dbReference>
<feature type="compositionally biased region" description="Acidic residues" evidence="1">
    <location>
        <begin position="345"/>
        <end position="373"/>
    </location>
</feature>
<dbReference type="Gene3D" id="1.20.5.490">
    <property type="entry name" value="Single helix bin"/>
    <property type="match status" value="1"/>
</dbReference>
<dbReference type="SUPFAM" id="SSF58026">
    <property type="entry name" value="Delta-sleep-inducing peptide immunoreactive peptide"/>
    <property type="match status" value="1"/>
</dbReference>
<dbReference type="PANTHER" id="PTHR46745:SF1">
    <property type="entry name" value="TSC22 DOMAIN FAMILY PROTEIN 1"/>
    <property type="match status" value="1"/>
</dbReference>
<dbReference type="PANTHER" id="PTHR46745">
    <property type="entry name" value="TSC22 DOMAIN FAMILY PROTEIN 1"/>
    <property type="match status" value="1"/>
</dbReference>
<proteinExistence type="predicted"/>
<feature type="compositionally biased region" description="Low complexity" evidence="1">
    <location>
        <begin position="506"/>
        <end position="517"/>
    </location>
</feature>
<dbReference type="Pfam" id="PF01166">
    <property type="entry name" value="TSC22"/>
    <property type="match status" value="1"/>
</dbReference>
<feature type="non-terminal residue" evidence="2">
    <location>
        <position position="1"/>
    </location>
</feature>
<dbReference type="GO" id="GO:0006357">
    <property type="term" value="P:regulation of transcription by RNA polymerase II"/>
    <property type="evidence" value="ECO:0007669"/>
    <property type="project" value="InterPro"/>
</dbReference>
<evidence type="ECO:0000256" key="1">
    <source>
        <dbReference type="SAM" id="MobiDB-lite"/>
    </source>
</evidence>
<evidence type="ECO:0000313" key="2">
    <source>
        <dbReference type="EMBL" id="KRZ69587.1"/>
    </source>
</evidence>
<protein>
    <recommendedName>
        <fullName evidence="4">TSC22 domain family protein 1</fullName>
    </recommendedName>
</protein>
<feature type="compositionally biased region" description="Polar residues" evidence="1">
    <location>
        <begin position="399"/>
        <end position="422"/>
    </location>
</feature>
<evidence type="ECO:0000313" key="3">
    <source>
        <dbReference type="Proteomes" id="UP000054843"/>
    </source>
</evidence>
<dbReference type="GO" id="GO:0005634">
    <property type="term" value="C:nucleus"/>
    <property type="evidence" value="ECO:0007669"/>
    <property type="project" value="TreeGrafter"/>
</dbReference>
<accession>A0A0V1MDB9</accession>
<dbReference type="CDD" id="cd21936">
    <property type="entry name" value="ZIP_TSC22D"/>
    <property type="match status" value="1"/>
</dbReference>
<dbReference type="GO" id="GO:0043066">
    <property type="term" value="P:negative regulation of apoptotic process"/>
    <property type="evidence" value="ECO:0007669"/>
    <property type="project" value="TreeGrafter"/>
</dbReference>
<feature type="region of interest" description="Disordered" evidence="1">
    <location>
        <begin position="505"/>
        <end position="525"/>
    </location>
</feature>
<sequence>LYEQSDNSISSLIFLCFLHVVIRRYVDTLLQLRKVNHFQPEQTDWQTFVSAMVDQFFSNNRLRESFCYVLPFKGKSYFNFSRCSNRECSTAVISVTFGCVLSCCNMHEQYFCFVSYSELIPLWLDINLSVIEIVVVQARSPSPFAAFRRLQILLHHHLVVVVSSMEQQSVVESKKSCSNSTCATGPRNCFKITAVESRIVGIQENPTGKNVEKCCSNGITKVSRFHIVKVLDDPYRRGRWFCKESEDKQPSPVEAKTTTKSASDINCTVVNGPGRKFTVCPVVLPEEKEKPAKPDVEVRRRFTVTPVVETTALTKPAEECGVQVVGEPSRKFTISAVSTLRDGEALDETLEEEEEDDDDDIDDDDDETDEQPQQEDIIALNEKPVTRRSSVPGVLSSPGCATSTSGFAVSSVTQNSVATSPTAGRKASCPVPTTPVERSSPHSRPRQPIAIDSKIEQAMNLVKTHLQYAVREEVDELKNRIAHLERQVERLETENRRLRQCEMELQRLQQQQQQQQQPSHSGKMQ</sequence>
<keyword evidence="3" id="KW-1185">Reference proteome</keyword>
<dbReference type="InterPro" id="IPR000580">
    <property type="entry name" value="TSC22/Bun"/>
</dbReference>
<feature type="region of interest" description="Disordered" evidence="1">
    <location>
        <begin position="342"/>
        <end position="446"/>
    </location>
</feature>
<dbReference type="EMBL" id="JYDO01000133">
    <property type="protein sequence ID" value="KRZ69587.1"/>
    <property type="molecule type" value="Genomic_DNA"/>
</dbReference>
<comment type="caution">
    <text evidence="2">The sequence shown here is derived from an EMBL/GenBank/DDBJ whole genome shotgun (WGS) entry which is preliminary data.</text>
</comment>
<dbReference type="STRING" id="268474.A0A0V1MDB9"/>
<reference evidence="2 3" key="1">
    <citation type="submission" date="2015-01" db="EMBL/GenBank/DDBJ databases">
        <title>Evolution of Trichinella species and genotypes.</title>
        <authorList>
            <person name="Korhonen P.K."/>
            <person name="Edoardo P."/>
            <person name="Giuseppe L.R."/>
            <person name="Gasser R.B."/>
        </authorList>
    </citation>
    <scope>NUCLEOTIDE SEQUENCE [LARGE SCALE GENOMIC DNA]</scope>
    <source>
        <strain evidence="2">ISS1980</strain>
    </source>
</reference>
<dbReference type="OrthoDB" id="8961796at2759"/>
<dbReference type="Proteomes" id="UP000054843">
    <property type="component" value="Unassembled WGS sequence"/>
</dbReference>